<gene>
    <name evidence="2" type="ORF">PBAH0796_LOCUS2313</name>
</gene>
<feature type="region of interest" description="Disordered" evidence="1">
    <location>
        <begin position="380"/>
        <end position="407"/>
    </location>
</feature>
<dbReference type="AlphaFoldDB" id="A0A7R9ZX92"/>
<feature type="region of interest" description="Disordered" evidence="1">
    <location>
        <begin position="1"/>
        <end position="45"/>
    </location>
</feature>
<name>A0A7R9ZX92_9DINO</name>
<reference evidence="2" key="1">
    <citation type="submission" date="2021-01" db="EMBL/GenBank/DDBJ databases">
        <authorList>
            <person name="Corre E."/>
            <person name="Pelletier E."/>
            <person name="Niang G."/>
            <person name="Scheremetjew M."/>
            <person name="Finn R."/>
            <person name="Kale V."/>
            <person name="Holt S."/>
            <person name="Cochrane G."/>
            <person name="Meng A."/>
            <person name="Brown T."/>
            <person name="Cohen L."/>
        </authorList>
    </citation>
    <scope>NUCLEOTIDE SEQUENCE</scope>
    <source>
        <strain evidence="2">Pbaha01</strain>
    </source>
</reference>
<evidence type="ECO:0000256" key="1">
    <source>
        <dbReference type="SAM" id="MobiDB-lite"/>
    </source>
</evidence>
<accession>A0A7R9ZX92</accession>
<feature type="compositionally biased region" description="Basic and acidic residues" evidence="1">
    <location>
        <begin position="36"/>
        <end position="45"/>
    </location>
</feature>
<proteinExistence type="predicted"/>
<protein>
    <submittedName>
        <fullName evidence="2">Uncharacterized protein</fullName>
    </submittedName>
</protein>
<evidence type="ECO:0000313" key="2">
    <source>
        <dbReference type="EMBL" id="CAD8346575.1"/>
    </source>
</evidence>
<dbReference type="EMBL" id="HBEG01003924">
    <property type="protein sequence ID" value="CAD8346575.1"/>
    <property type="molecule type" value="Transcribed_RNA"/>
</dbReference>
<organism evidence="2">
    <name type="scientific">Pyrodinium bahamense</name>
    <dbReference type="NCBI Taxonomy" id="73915"/>
    <lineage>
        <taxon>Eukaryota</taxon>
        <taxon>Sar</taxon>
        <taxon>Alveolata</taxon>
        <taxon>Dinophyceae</taxon>
        <taxon>Gonyaulacales</taxon>
        <taxon>Pyrocystaceae</taxon>
        <taxon>Pyrodinium</taxon>
    </lineage>
</organism>
<sequence>MEPPPQRLHHRNQPVLAPPIACSSEGSSQEAALDTGRAETDEGGRKGGPLLPLHVGFAHVELGETWPWHELRVIAHDETPTEVGILALLEFMDYVLDLPQVCTGFMLTYNLEELGWPHMDVVMRIICWSNEPERQAKWHHRCLCWKIVIPDGFCFKAARLALSGTFCLSSPPCLMYLVTDPSEDLTSDTVVSYQPDDSDVMGVKLLGDLRAKCEEVQLQAASEDLRRHEPAAAPVARPHGELPTVMDVGFAEVHQGYSEADGMGYIKIFGRDADVTDEGLTHLMGFMDGFVDSPSAVRGFAITYDLRLLHAPSMTMVTRVAAWGGEPVRQEKWQRLNLVCKVVVSGGVRLMLARGVLSTFFFLCPPVCKTYLLSDPDEPEESSIVFEPSKPVSAPQEQPLAAPTPGEAVASWGASRGGGGQAILVAGPSAAMPQPPAGSAVAAAATVVAVATPEPGGSPSTGAPLRGRFPCEAADNLNWMFPTTDF</sequence>